<reference evidence="3" key="1">
    <citation type="journal article" date="2019" name="Int. J. Syst. Evol. Microbiol.">
        <title>The Global Catalogue of Microorganisms (GCM) 10K type strain sequencing project: providing services to taxonomists for standard genome sequencing and annotation.</title>
        <authorList>
            <consortium name="The Broad Institute Genomics Platform"/>
            <consortium name="The Broad Institute Genome Sequencing Center for Infectious Disease"/>
            <person name="Wu L."/>
            <person name="Ma J."/>
        </authorList>
    </citation>
    <scope>NUCLEOTIDE SEQUENCE [LARGE SCALE GENOMIC DNA]</scope>
    <source>
        <strain evidence="3">JCM 17688</strain>
    </source>
</reference>
<evidence type="ECO:0000313" key="2">
    <source>
        <dbReference type="EMBL" id="GAA4401978.1"/>
    </source>
</evidence>
<sequence length="81" mass="7861">MCGVIVRCTKHTKLFDQDETAKIWNYAELMGPVTAGALCGAVLAVAGAAAFAEGGPAALAGGAIGGAAGTIACTGVAGYEM</sequence>
<protein>
    <recommendedName>
        <fullName evidence="4">Bacteriocin class II with double-glycine leader peptide</fullName>
    </recommendedName>
</protein>
<feature type="transmembrane region" description="Helical" evidence="1">
    <location>
        <begin position="29"/>
        <end position="51"/>
    </location>
</feature>
<evidence type="ECO:0000256" key="1">
    <source>
        <dbReference type="SAM" id="Phobius"/>
    </source>
</evidence>
<dbReference type="Proteomes" id="UP001500635">
    <property type="component" value="Unassembled WGS sequence"/>
</dbReference>
<keyword evidence="1" id="KW-1133">Transmembrane helix</keyword>
<proteinExistence type="predicted"/>
<keyword evidence="3" id="KW-1185">Reference proteome</keyword>
<keyword evidence="1" id="KW-0812">Transmembrane</keyword>
<keyword evidence="1" id="KW-0472">Membrane</keyword>
<dbReference type="EMBL" id="BAABFR010000092">
    <property type="protein sequence ID" value="GAA4401978.1"/>
    <property type="molecule type" value="Genomic_DNA"/>
</dbReference>
<evidence type="ECO:0008006" key="4">
    <source>
        <dbReference type="Google" id="ProtNLM"/>
    </source>
</evidence>
<evidence type="ECO:0000313" key="3">
    <source>
        <dbReference type="Proteomes" id="UP001500635"/>
    </source>
</evidence>
<name>A0ABP8K8U4_9ACTN</name>
<gene>
    <name evidence="2" type="ORF">GCM10023147_42130</name>
</gene>
<comment type="caution">
    <text evidence="2">The sequence shown here is derived from an EMBL/GenBank/DDBJ whole genome shotgun (WGS) entry which is preliminary data.</text>
</comment>
<accession>A0ABP8K8U4</accession>
<feature type="transmembrane region" description="Helical" evidence="1">
    <location>
        <begin position="57"/>
        <end position="79"/>
    </location>
</feature>
<organism evidence="2 3">
    <name type="scientific">Tsukamurella soli</name>
    <dbReference type="NCBI Taxonomy" id="644556"/>
    <lineage>
        <taxon>Bacteria</taxon>
        <taxon>Bacillati</taxon>
        <taxon>Actinomycetota</taxon>
        <taxon>Actinomycetes</taxon>
        <taxon>Mycobacteriales</taxon>
        <taxon>Tsukamurellaceae</taxon>
        <taxon>Tsukamurella</taxon>
    </lineage>
</organism>